<dbReference type="Proteomes" id="UP000828251">
    <property type="component" value="Unassembled WGS sequence"/>
</dbReference>
<reference evidence="1 2" key="1">
    <citation type="journal article" date="2021" name="Plant Biotechnol. J.">
        <title>Multi-omics assisted identification of the key and species-specific regulatory components of drought-tolerant mechanisms in Gossypium stocksii.</title>
        <authorList>
            <person name="Yu D."/>
            <person name="Ke L."/>
            <person name="Zhang D."/>
            <person name="Wu Y."/>
            <person name="Sun Y."/>
            <person name="Mei J."/>
            <person name="Sun J."/>
            <person name="Sun Y."/>
        </authorList>
    </citation>
    <scope>NUCLEOTIDE SEQUENCE [LARGE SCALE GENOMIC DNA]</scope>
    <source>
        <strain evidence="2">cv. E1</strain>
        <tissue evidence="1">Leaf</tissue>
    </source>
</reference>
<dbReference type="OrthoDB" id="999992at2759"/>
<protein>
    <submittedName>
        <fullName evidence="1">Uncharacterized protein</fullName>
    </submittedName>
</protein>
<evidence type="ECO:0000313" key="2">
    <source>
        <dbReference type="Proteomes" id="UP000828251"/>
    </source>
</evidence>
<dbReference type="EMBL" id="JAIQCV010000009">
    <property type="protein sequence ID" value="KAH1064453.1"/>
    <property type="molecule type" value="Genomic_DNA"/>
</dbReference>
<dbReference type="PANTHER" id="PTHR33116:SF86">
    <property type="entry name" value="REVERSE TRANSCRIPTASE DOMAIN-CONTAINING PROTEIN"/>
    <property type="match status" value="1"/>
</dbReference>
<dbReference type="PANTHER" id="PTHR33116">
    <property type="entry name" value="REVERSE TRANSCRIPTASE ZINC-BINDING DOMAIN-CONTAINING PROTEIN-RELATED-RELATED"/>
    <property type="match status" value="1"/>
</dbReference>
<keyword evidence="2" id="KW-1185">Reference proteome</keyword>
<dbReference type="AlphaFoldDB" id="A0A9D3UY19"/>
<name>A0A9D3UY19_9ROSI</name>
<sequence>MNVFFSLKVNVPLRNKINDILDFQEVNDLGHYLGVTLLHKRVTKSTLDFLVERVRSRLSSWDAKKLSVVGRGAVEGKRKMALVGWDDIYQPNIHGGLGFHHLEDQNKAFMLKIGYNLITKSEVLWVQVLRAKYGVCENMSDSIMRSSYSYIWRAVAKA</sequence>
<comment type="caution">
    <text evidence="1">The sequence shown here is derived from an EMBL/GenBank/DDBJ whole genome shotgun (WGS) entry which is preliminary data.</text>
</comment>
<accession>A0A9D3UY19</accession>
<organism evidence="1 2">
    <name type="scientific">Gossypium stocksii</name>
    <dbReference type="NCBI Taxonomy" id="47602"/>
    <lineage>
        <taxon>Eukaryota</taxon>
        <taxon>Viridiplantae</taxon>
        <taxon>Streptophyta</taxon>
        <taxon>Embryophyta</taxon>
        <taxon>Tracheophyta</taxon>
        <taxon>Spermatophyta</taxon>
        <taxon>Magnoliopsida</taxon>
        <taxon>eudicotyledons</taxon>
        <taxon>Gunneridae</taxon>
        <taxon>Pentapetalae</taxon>
        <taxon>rosids</taxon>
        <taxon>malvids</taxon>
        <taxon>Malvales</taxon>
        <taxon>Malvaceae</taxon>
        <taxon>Malvoideae</taxon>
        <taxon>Gossypium</taxon>
    </lineage>
</organism>
<gene>
    <name evidence="1" type="ORF">J1N35_029440</name>
</gene>
<proteinExistence type="predicted"/>
<evidence type="ECO:0000313" key="1">
    <source>
        <dbReference type="EMBL" id="KAH1064453.1"/>
    </source>
</evidence>